<organism evidence="2 3">
    <name type="scientific">Thiorhodovibrio winogradskyi</name>
    <dbReference type="NCBI Taxonomy" id="77007"/>
    <lineage>
        <taxon>Bacteria</taxon>
        <taxon>Pseudomonadati</taxon>
        <taxon>Pseudomonadota</taxon>
        <taxon>Gammaproteobacteria</taxon>
        <taxon>Chromatiales</taxon>
        <taxon>Chromatiaceae</taxon>
        <taxon>Thiorhodovibrio</taxon>
    </lineage>
</organism>
<evidence type="ECO:0000313" key="3">
    <source>
        <dbReference type="Proteomes" id="UP001432180"/>
    </source>
</evidence>
<proteinExistence type="predicted"/>
<protein>
    <submittedName>
        <fullName evidence="2">DNA-deoxyinosine glycosylase</fullName>
    </submittedName>
</protein>
<evidence type="ECO:0000313" key="2">
    <source>
        <dbReference type="EMBL" id="WPL17559.1"/>
    </source>
</evidence>
<dbReference type="CDD" id="cd10032">
    <property type="entry name" value="UDG-F6_HDG"/>
    <property type="match status" value="1"/>
</dbReference>
<dbReference type="Proteomes" id="UP001432180">
    <property type="component" value="Chromosome"/>
</dbReference>
<dbReference type="InterPro" id="IPR005122">
    <property type="entry name" value="Uracil-DNA_glycosylase-like"/>
</dbReference>
<dbReference type="Gene3D" id="3.40.470.10">
    <property type="entry name" value="Uracil-DNA glycosylase-like domain"/>
    <property type="match status" value="1"/>
</dbReference>
<dbReference type="InterPro" id="IPR036895">
    <property type="entry name" value="Uracil-DNA_glycosylase-like_sf"/>
</dbReference>
<evidence type="ECO:0000259" key="1">
    <source>
        <dbReference type="Pfam" id="PF03167"/>
    </source>
</evidence>
<accession>A0ABZ0SAL0</accession>
<dbReference type="NCBIfam" id="TIGR04274">
    <property type="entry name" value="hypoxanDNAglyco"/>
    <property type="match status" value="1"/>
</dbReference>
<dbReference type="Pfam" id="PF03167">
    <property type="entry name" value="UDG"/>
    <property type="match status" value="1"/>
</dbReference>
<dbReference type="InterPro" id="IPR026353">
    <property type="entry name" value="Hypoxan-DNA_Glyclase"/>
</dbReference>
<reference evidence="2 3" key="1">
    <citation type="journal article" date="2023" name="Microorganisms">
        <title>Thiorhodovibrio frisius and Trv. litoralis spp. nov., Two Novel Members from a Clade of Fastidious Purple Sulfur Bacteria That Exhibit Unique Red-Shifted Light-Harvesting Capabilities.</title>
        <authorList>
            <person name="Methner A."/>
            <person name="Kuzyk S.B."/>
            <person name="Petersen J."/>
            <person name="Bauer S."/>
            <person name="Brinkmann H."/>
            <person name="Sichau K."/>
            <person name="Wanner G."/>
            <person name="Wolf J."/>
            <person name="Neumann-Schaal M."/>
            <person name="Henke P."/>
            <person name="Tank M."/>
            <person name="Sproer C."/>
            <person name="Bunk B."/>
            <person name="Overmann J."/>
        </authorList>
    </citation>
    <scope>NUCLEOTIDE SEQUENCE [LARGE SCALE GENOMIC DNA]</scope>
    <source>
        <strain evidence="2 3">DSM 6702</strain>
    </source>
</reference>
<keyword evidence="3" id="KW-1185">Reference proteome</keyword>
<feature type="domain" description="Uracil-DNA glycosylase-like" evidence="1">
    <location>
        <begin position="2"/>
        <end position="143"/>
    </location>
</feature>
<sequence length="150" mass="16476">MPSAASLARGQYYGHPRNAFWRIMARLFGWPADLPYPERRAALTECGVALWDVIARCAREGSADAAIDSASVVVNPIAELLGEQPGIRAVLFNGGMAAREFHRRIGPVLGARLVQLSLHQLPSTSPAMARFTLERKVEAWRILLQLLGDD</sequence>
<dbReference type="EMBL" id="CP121472">
    <property type="protein sequence ID" value="WPL17559.1"/>
    <property type="molecule type" value="Genomic_DNA"/>
</dbReference>
<dbReference type="SUPFAM" id="SSF52141">
    <property type="entry name" value="Uracil-DNA glycosylase-like"/>
    <property type="match status" value="1"/>
</dbReference>
<name>A0ABZ0SAL0_9GAMM</name>
<gene>
    <name evidence="2" type="ORF">Thiowin_02584</name>
</gene>